<dbReference type="RefSeq" id="WP_386044862.1">
    <property type="nucleotide sequence ID" value="NZ_JBHUIO010000005.1"/>
</dbReference>
<comment type="caution">
    <text evidence="1">The sequence shown here is derived from an EMBL/GenBank/DDBJ whole genome shotgun (WGS) entry which is preliminary data.</text>
</comment>
<keyword evidence="2" id="KW-1185">Reference proteome</keyword>
<organism evidence="1 2">
    <name type="scientific">Tumebacillus lipolyticus</name>
    <dbReference type="NCBI Taxonomy" id="1280370"/>
    <lineage>
        <taxon>Bacteria</taxon>
        <taxon>Bacillati</taxon>
        <taxon>Bacillota</taxon>
        <taxon>Bacilli</taxon>
        <taxon>Bacillales</taxon>
        <taxon>Alicyclobacillaceae</taxon>
        <taxon>Tumebacillus</taxon>
    </lineage>
</organism>
<protein>
    <submittedName>
        <fullName evidence="1">Uncharacterized protein</fullName>
    </submittedName>
</protein>
<dbReference type="EMBL" id="JBHUIO010000005">
    <property type="protein sequence ID" value="MFD2169589.1"/>
    <property type="molecule type" value="Genomic_DNA"/>
</dbReference>
<gene>
    <name evidence="1" type="ORF">ACFSOY_06235</name>
</gene>
<name>A0ABW4ZW73_9BACL</name>
<evidence type="ECO:0000313" key="2">
    <source>
        <dbReference type="Proteomes" id="UP001597343"/>
    </source>
</evidence>
<proteinExistence type="predicted"/>
<evidence type="ECO:0000313" key="1">
    <source>
        <dbReference type="EMBL" id="MFD2169589.1"/>
    </source>
</evidence>
<accession>A0ABW4ZW73</accession>
<reference evidence="2" key="1">
    <citation type="journal article" date="2019" name="Int. J. Syst. Evol. Microbiol.">
        <title>The Global Catalogue of Microorganisms (GCM) 10K type strain sequencing project: providing services to taxonomists for standard genome sequencing and annotation.</title>
        <authorList>
            <consortium name="The Broad Institute Genomics Platform"/>
            <consortium name="The Broad Institute Genome Sequencing Center for Infectious Disease"/>
            <person name="Wu L."/>
            <person name="Ma J."/>
        </authorList>
    </citation>
    <scope>NUCLEOTIDE SEQUENCE [LARGE SCALE GENOMIC DNA]</scope>
    <source>
        <strain evidence="2">CGMCC 1.13574</strain>
    </source>
</reference>
<sequence length="143" mass="16743">MLVEKIRKEVVQMCWGVGHYREPEPILDCIEHILTEWHYSADVDVFVSKWEETGCHLYTKALVKFGSGVYSLILSETCEPDVLIYKQNDITYLLASVIEETEQELARLRSEGVELIDPLSHMLQEMEQFQSIYQDQDQDQTRE</sequence>
<dbReference type="Proteomes" id="UP001597343">
    <property type="component" value="Unassembled WGS sequence"/>
</dbReference>